<evidence type="ECO:0000259" key="1">
    <source>
        <dbReference type="Pfam" id="PF01863"/>
    </source>
</evidence>
<evidence type="ECO:0000313" key="2">
    <source>
        <dbReference type="EMBL" id="AQS47497.1"/>
    </source>
</evidence>
<dbReference type="Gene3D" id="3.30.2010.10">
    <property type="entry name" value="Metalloproteases ('zincins'), catalytic domain"/>
    <property type="match status" value="1"/>
</dbReference>
<proteinExistence type="predicted"/>
<evidence type="ECO:0000313" key="3">
    <source>
        <dbReference type="Proteomes" id="UP000185622"/>
    </source>
</evidence>
<keyword evidence="2" id="KW-0645">Protease</keyword>
<accession>A0ABN4XBJ9</accession>
<dbReference type="CDD" id="cd07344">
    <property type="entry name" value="M48_yhfN_like"/>
    <property type="match status" value="1"/>
</dbReference>
<dbReference type="PANTHER" id="PTHR30399:SF1">
    <property type="entry name" value="UTP PYROPHOSPHATASE"/>
    <property type="match status" value="1"/>
</dbReference>
<dbReference type="EMBL" id="CP019437">
    <property type="protein sequence ID" value="AQS47497.1"/>
    <property type="molecule type" value="Genomic_DNA"/>
</dbReference>
<protein>
    <submittedName>
        <fullName evidence="2">Zinc metalloprotease</fullName>
    </submittedName>
</protein>
<name>A0ABN4XBJ9_9RHOB</name>
<keyword evidence="2" id="KW-0482">Metalloprotease</keyword>
<dbReference type="InterPro" id="IPR053136">
    <property type="entry name" value="UTP_pyrophosphatase-like"/>
</dbReference>
<keyword evidence="3" id="KW-1185">Reference proteome</keyword>
<dbReference type="Proteomes" id="UP000185622">
    <property type="component" value="Chromosome"/>
</dbReference>
<dbReference type="Pfam" id="PF01863">
    <property type="entry name" value="YgjP-like"/>
    <property type="match status" value="1"/>
</dbReference>
<organism evidence="2 3">
    <name type="scientific">Thioclava nitratireducens</name>
    <dbReference type="NCBI Taxonomy" id="1915078"/>
    <lineage>
        <taxon>Bacteria</taxon>
        <taxon>Pseudomonadati</taxon>
        <taxon>Pseudomonadota</taxon>
        <taxon>Alphaproteobacteria</taxon>
        <taxon>Rhodobacterales</taxon>
        <taxon>Paracoccaceae</taxon>
        <taxon>Thioclava</taxon>
    </lineage>
</organism>
<keyword evidence="2" id="KW-0378">Hydrolase</keyword>
<gene>
    <name evidence="2" type="ORF">BMG03_06570</name>
</gene>
<dbReference type="PANTHER" id="PTHR30399">
    <property type="entry name" value="UNCHARACTERIZED PROTEIN YGJP"/>
    <property type="match status" value="1"/>
</dbReference>
<dbReference type="InterPro" id="IPR002725">
    <property type="entry name" value="YgjP-like_metallopeptidase"/>
</dbReference>
<feature type="domain" description="YgjP-like metallopeptidase" evidence="1">
    <location>
        <begin position="27"/>
        <end position="221"/>
    </location>
</feature>
<sequence>MPLSRPPHIPELPEVELVMRRSGRARRFSLRVSRVDGRVALTIPRGASEREALAFARSQTEWLRKTLGAIPPARAVRFGQAVPFQGQMLMLEPASLRSPKIDGARLLVPEDPARLGVRVETFFKHAARQRLHAATARYASEIGRDFAKITIRDTRSRWGSCSSTGALSYSWRLIMAPPDVLDYVAAHEVAHLEEMNHSPAFWRVVESLRPSFKAERAWLKREGSALHAIRFRD</sequence>
<dbReference type="GO" id="GO:0008237">
    <property type="term" value="F:metallopeptidase activity"/>
    <property type="evidence" value="ECO:0007669"/>
    <property type="project" value="UniProtKB-KW"/>
</dbReference>
<reference evidence="2 3" key="1">
    <citation type="submission" date="2017-01" db="EMBL/GenBank/DDBJ databases">
        <title>The complete genome sequence of a sulfur-oxidizing marine bacterium Thioclava sp. 25B10_4T.</title>
        <authorList>
            <person name="Liu Y."/>
            <person name="Lai Q."/>
            <person name="Shao Z."/>
        </authorList>
    </citation>
    <scope>NUCLEOTIDE SEQUENCE [LARGE SCALE GENOMIC DNA]</scope>
    <source>
        <strain evidence="2 3">25B10_4</strain>
    </source>
</reference>